<protein>
    <recommendedName>
        <fullName evidence="3">F-box domain-containing protein</fullName>
    </recommendedName>
</protein>
<evidence type="ECO:0008006" key="3">
    <source>
        <dbReference type="Google" id="ProtNLM"/>
    </source>
</evidence>
<dbReference type="InterPro" id="IPR036047">
    <property type="entry name" value="F-box-like_dom_sf"/>
</dbReference>
<proteinExistence type="predicted"/>
<dbReference type="OrthoDB" id="3365698at2759"/>
<dbReference type="Gene3D" id="1.20.1280.50">
    <property type="match status" value="1"/>
</dbReference>
<dbReference type="SUPFAM" id="SSF52047">
    <property type="entry name" value="RNI-like"/>
    <property type="match status" value="1"/>
</dbReference>
<dbReference type="AlphaFoldDB" id="A0A165NJH4"/>
<feature type="non-terminal residue" evidence="1">
    <location>
        <position position="1"/>
    </location>
</feature>
<reference evidence="1 2" key="1">
    <citation type="journal article" date="2016" name="Mol. Biol. Evol.">
        <title>Comparative Genomics of Early-Diverging Mushroom-Forming Fungi Provides Insights into the Origins of Lignocellulose Decay Capabilities.</title>
        <authorList>
            <person name="Nagy L.G."/>
            <person name="Riley R."/>
            <person name="Tritt A."/>
            <person name="Adam C."/>
            <person name="Daum C."/>
            <person name="Floudas D."/>
            <person name="Sun H."/>
            <person name="Yadav J.S."/>
            <person name="Pangilinan J."/>
            <person name="Larsson K.H."/>
            <person name="Matsuura K."/>
            <person name="Barry K."/>
            <person name="Labutti K."/>
            <person name="Kuo R."/>
            <person name="Ohm R.A."/>
            <person name="Bhattacharya S.S."/>
            <person name="Shirouzu T."/>
            <person name="Yoshinaga Y."/>
            <person name="Martin F.M."/>
            <person name="Grigoriev I.V."/>
            <person name="Hibbett D.S."/>
        </authorList>
    </citation>
    <scope>NUCLEOTIDE SEQUENCE [LARGE SCALE GENOMIC DNA]</scope>
    <source>
        <strain evidence="1 2">HHB12029</strain>
    </source>
</reference>
<dbReference type="InterPro" id="IPR032675">
    <property type="entry name" value="LRR_dom_sf"/>
</dbReference>
<dbReference type="Gene3D" id="3.80.10.10">
    <property type="entry name" value="Ribonuclease Inhibitor"/>
    <property type="match status" value="1"/>
</dbReference>
<sequence>MSASKLSTATEPADIAAGLTALHKYACSGKSDPSRFEADVAALRTQFDISVAIAARKLNSMVSLQSRLPDELWCMAWQDLPLADRLSVTRACHAWRTLAVGCPRVWSLIDFYSEVHGSDCTCPECGDLDILVRSGLVVRPPERTNFRLLDFALKRSGEAPLILHIADLLPLSNDDIYVELSTKLQPYAARIVAIRMDLGDCYRVLPLLDRIHTGALPALRVLAISCVTCKDDDDYYAHRNFISKVFRNDIALKSLEELRLPWCAYPARSWTSFRLPALQTISLTVSDADDILPLLLACPSLDVLHLTFAEDFDVGDDLSVPAHQAKILRLVRRLSDVCLTSVPEEFENVTLSSFAAPEVPLLSIGHKYEDSAYRTLQALVSHFDATEGVTLSVTTINAGLDTVIGLTTRNGRRHEVCIAGTDSITSNTWTHIPGPLPTSVVLDANLWSQQVRFKQLPRPMPNVTSVTFVNSQIWAWEYVDSVTHRALDALLFPALETVHLKGRRSDRAIASHKVVVILDVLRSPARGGPPVALYTHGIRIEGDMTELASRATVHRLDG</sequence>
<accession>A0A165NJH4</accession>
<dbReference type="EMBL" id="KV425898">
    <property type="protein sequence ID" value="KZW00831.1"/>
    <property type="molecule type" value="Genomic_DNA"/>
</dbReference>
<gene>
    <name evidence="1" type="ORF">EXIGLDRAFT_830477</name>
</gene>
<dbReference type="InParanoid" id="A0A165NJH4"/>
<organism evidence="1 2">
    <name type="scientific">Exidia glandulosa HHB12029</name>
    <dbReference type="NCBI Taxonomy" id="1314781"/>
    <lineage>
        <taxon>Eukaryota</taxon>
        <taxon>Fungi</taxon>
        <taxon>Dikarya</taxon>
        <taxon>Basidiomycota</taxon>
        <taxon>Agaricomycotina</taxon>
        <taxon>Agaricomycetes</taxon>
        <taxon>Auriculariales</taxon>
        <taxon>Exidiaceae</taxon>
        <taxon>Exidia</taxon>
    </lineage>
</organism>
<evidence type="ECO:0000313" key="2">
    <source>
        <dbReference type="Proteomes" id="UP000077266"/>
    </source>
</evidence>
<keyword evidence="2" id="KW-1185">Reference proteome</keyword>
<dbReference type="SUPFAM" id="SSF81383">
    <property type="entry name" value="F-box domain"/>
    <property type="match status" value="1"/>
</dbReference>
<dbReference type="Proteomes" id="UP000077266">
    <property type="component" value="Unassembled WGS sequence"/>
</dbReference>
<name>A0A165NJH4_EXIGL</name>
<evidence type="ECO:0000313" key="1">
    <source>
        <dbReference type="EMBL" id="KZW00831.1"/>
    </source>
</evidence>